<keyword evidence="1" id="KW-1133">Transmembrane helix</keyword>
<dbReference type="EMBL" id="JBHSPR010000039">
    <property type="protein sequence ID" value="MFC6021226.1"/>
    <property type="molecule type" value="Genomic_DNA"/>
</dbReference>
<comment type="caution">
    <text evidence="2">The sequence shown here is derived from an EMBL/GenBank/DDBJ whole genome shotgun (WGS) entry which is preliminary data.</text>
</comment>
<keyword evidence="3" id="KW-1185">Reference proteome</keyword>
<keyword evidence="1" id="KW-0812">Transmembrane</keyword>
<proteinExistence type="predicted"/>
<sequence length="185" mass="19326">MISLAAVSGSTRRDAAGAQVTDLVDGAIAGAVGSVALNVVTYLDMTVRARPASSTPEESVRRLTDALHIGLGPEDRAANRRSGLGPLLGYAVGVACAAALTTVGLRRLPGPVAAGILGAGAMLTSDGMLTVLRVTDPRRWSRTDWLSDVVPHLAYGMAAVATLDQLGRARRPNRRLPFRARIHPD</sequence>
<protein>
    <recommendedName>
        <fullName evidence="4">DUF1440 domain-containing protein</fullName>
    </recommendedName>
</protein>
<feature type="transmembrane region" description="Helical" evidence="1">
    <location>
        <begin position="112"/>
        <end position="132"/>
    </location>
</feature>
<evidence type="ECO:0000313" key="3">
    <source>
        <dbReference type="Proteomes" id="UP001596203"/>
    </source>
</evidence>
<evidence type="ECO:0000256" key="1">
    <source>
        <dbReference type="SAM" id="Phobius"/>
    </source>
</evidence>
<reference evidence="3" key="1">
    <citation type="journal article" date="2019" name="Int. J. Syst. Evol. Microbiol.">
        <title>The Global Catalogue of Microorganisms (GCM) 10K type strain sequencing project: providing services to taxonomists for standard genome sequencing and annotation.</title>
        <authorList>
            <consortium name="The Broad Institute Genomics Platform"/>
            <consortium name="The Broad Institute Genome Sequencing Center for Infectious Disease"/>
            <person name="Wu L."/>
            <person name="Ma J."/>
        </authorList>
    </citation>
    <scope>NUCLEOTIDE SEQUENCE [LARGE SCALE GENOMIC DNA]</scope>
    <source>
        <strain evidence="3">ZS-35-S2</strain>
    </source>
</reference>
<dbReference type="RefSeq" id="WP_377429183.1">
    <property type="nucleotide sequence ID" value="NZ_JBHSPR010000039.1"/>
</dbReference>
<keyword evidence="1" id="KW-0472">Membrane</keyword>
<gene>
    <name evidence="2" type="ORF">ACFP2T_34260</name>
</gene>
<evidence type="ECO:0000313" key="2">
    <source>
        <dbReference type="EMBL" id="MFC6021226.1"/>
    </source>
</evidence>
<organism evidence="2 3">
    <name type="scientific">Plantactinospora solaniradicis</name>
    <dbReference type="NCBI Taxonomy" id="1723736"/>
    <lineage>
        <taxon>Bacteria</taxon>
        <taxon>Bacillati</taxon>
        <taxon>Actinomycetota</taxon>
        <taxon>Actinomycetes</taxon>
        <taxon>Micromonosporales</taxon>
        <taxon>Micromonosporaceae</taxon>
        <taxon>Plantactinospora</taxon>
    </lineage>
</organism>
<dbReference type="Proteomes" id="UP001596203">
    <property type="component" value="Unassembled WGS sequence"/>
</dbReference>
<accession>A0ABW1KJ06</accession>
<feature type="transmembrane region" description="Helical" evidence="1">
    <location>
        <begin position="87"/>
        <end position="106"/>
    </location>
</feature>
<evidence type="ECO:0008006" key="4">
    <source>
        <dbReference type="Google" id="ProtNLM"/>
    </source>
</evidence>
<name>A0ABW1KJ06_9ACTN</name>